<name>E6QN02_9ZZZZ</name>
<dbReference type="EMBL" id="CABQ01000243">
    <property type="protein sequence ID" value="CBI08623.1"/>
    <property type="molecule type" value="Genomic_DNA"/>
</dbReference>
<accession>E6QN02</accession>
<dbReference type="AlphaFoldDB" id="E6QN02"/>
<evidence type="ECO:0000313" key="2">
    <source>
        <dbReference type="EMBL" id="CBI08623.1"/>
    </source>
</evidence>
<proteinExistence type="predicted"/>
<evidence type="ECO:0000256" key="1">
    <source>
        <dbReference type="SAM" id="MobiDB-lite"/>
    </source>
</evidence>
<gene>
    <name evidence="2" type="ORF">CARN6_2107</name>
</gene>
<comment type="caution">
    <text evidence="2">The sequence shown here is derived from an EMBL/GenBank/DDBJ whole genome shotgun (WGS) entry which is preliminary data.</text>
</comment>
<reference evidence="2" key="1">
    <citation type="submission" date="2009-10" db="EMBL/GenBank/DDBJ databases">
        <title>Diversity of trophic interactions inside an arsenic-rich microbial ecosystem.</title>
        <authorList>
            <person name="Bertin P.N."/>
            <person name="Heinrich-Salmeron A."/>
            <person name="Pelletier E."/>
            <person name="Goulhen-Chollet F."/>
            <person name="Arsene-Ploetze F."/>
            <person name="Gallien S."/>
            <person name="Calteau A."/>
            <person name="Vallenet D."/>
            <person name="Casiot C."/>
            <person name="Chane-Woon-Ming B."/>
            <person name="Giloteaux L."/>
            <person name="Barakat M."/>
            <person name="Bonnefoy V."/>
            <person name="Bruneel O."/>
            <person name="Chandler M."/>
            <person name="Cleiss J."/>
            <person name="Duran R."/>
            <person name="Elbaz-Poulichet F."/>
            <person name="Fonknechten N."/>
            <person name="Lauga B."/>
            <person name="Mornico D."/>
            <person name="Ortet P."/>
            <person name="Schaeffer C."/>
            <person name="Siguier P."/>
            <person name="Alexander Thil Smith A."/>
            <person name="Van Dorsselaer A."/>
            <person name="Weissenbach J."/>
            <person name="Medigue C."/>
            <person name="Le Paslier D."/>
        </authorList>
    </citation>
    <scope>NUCLEOTIDE SEQUENCE</scope>
</reference>
<protein>
    <submittedName>
        <fullName evidence="2">Uncharacterized protein</fullName>
    </submittedName>
</protein>
<feature type="region of interest" description="Disordered" evidence="1">
    <location>
        <begin position="217"/>
        <end position="239"/>
    </location>
</feature>
<sequence>MKSLDGGDVARKTRGLELGIDAANIVVGKLGAFGEATAKQAAAKRTPCEHGDVIFGAPGKNFSVNLALEEVVGRLIGGERRDGAEALHLRNGAVADAEGANLANGNEAGEQRGGFFDGDERIGPVELVKIDVVGVEATEAVVQFQTKARGRGIGKDAGLAGNIPGEASLGGEEEIFAFAVLADGFAEKLFGATVAVDGRGVDEVDAAVERAEDGCDGVGFGDGTPLEAADGPGSEADAGDGLVSDAGKFHGFAARVRGG</sequence>
<organism evidence="2">
    <name type="scientific">mine drainage metagenome</name>
    <dbReference type="NCBI Taxonomy" id="410659"/>
    <lineage>
        <taxon>unclassified sequences</taxon>
        <taxon>metagenomes</taxon>
        <taxon>ecological metagenomes</taxon>
    </lineage>
</organism>